<proteinExistence type="predicted"/>
<reference evidence="1 2" key="1">
    <citation type="submission" date="2015-10" db="EMBL/GenBank/DDBJ databases">
        <title>Genome analyses suggest a sexual origin of heterokaryosis in a supposedly ancient asexual fungus.</title>
        <authorList>
            <person name="Ropars J."/>
            <person name="Sedzielewska K."/>
            <person name="Noel J."/>
            <person name="Charron P."/>
            <person name="Farinelli L."/>
            <person name="Marton T."/>
            <person name="Kruger M."/>
            <person name="Pelin A."/>
            <person name="Brachmann A."/>
            <person name="Corradi N."/>
        </authorList>
    </citation>
    <scope>NUCLEOTIDE SEQUENCE [LARGE SCALE GENOMIC DNA]</scope>
    <source>
        <strain evidence="1 2">A4</strain>
    </source>
</reference>
<dbReference type="VEuPathDB" id="FungiDB:RhiirFUN_005901"/>
<evidence type="ECO:0000313" key="2">
    <source>
        <dbReference type="Proteomes" id="UP000234323"/>
    </source>
</evidence>
<dbReference type="Proteomes" id="UP000234323">
    <property type="component" value="Unassembled WGS sequence"/>
</dbReference>
<comment type="caution">
    <text evidence="1">The sequence shown here is derived from an EMBL/GenBank/DDBJ whole genome shotgun (WGS) entry which is preliminary data.</text>
</comment>
<dbReference type="AlphaFoldDB" id="A0A2I1HBA1"/>
<accession>A0A2I1HBA1</accession>
<sequence>MFSYFSTKLKSCTLVWDEVGDHTVTSNAGPFGNCNDNPSPILTIDENELYEGDEINAGPFKYDSSASNNVFYYKCIYHERDDFAQLQTDFVDVKD</sequence>
<evidence type="ECO:0000313" key="1">
    <source>
        <dbReference type="EMBL" id="PKY56164.1"/>
    </source>
</evidence>
<name>A0A2I1HBA1_9GLOM</name>
<keyword evidence="2" id="KW-1185">Reference proteome</keyword>
<gene>
    <name evidence="1" type="ORF">RhiirA4_476251</name>
</gene>
<protein>
    <submittedName>
        <fullName evidence="1">Uncharacterized protein</fullName>
    </submittedName>
</protein>
<organism evidence="1 2">
    <name type="scientific">Rhizophagus irregularis</name>
    <dbReference type="NCBI Taxonomy" id="588596"/>
    <lineage>
        <taxon>Eukaryota</taxon>
        <taxon>Fungi</taxon>
        <taxon>Fungi incertae sedis</taxon>
        <taxon>Mucoromycota</taxon>
        <taxon>Glomeromycotina</taxon>
        <taxon>Glomeromycetes</taxon>
        <taxon>Glomerales</taxon>
        <taxon>Glomeraceae</taxon>
        <taxon>Rhizophagus</taxon>
    </lineage>
</organism>
<dbReference type="EMBL" id="LLXI01002086">
    <property type="protein sequence ID" value="PKY56164.1"/>
    <property type="molecule type" value="Genomic_DNA"/>
</dbReference>
<dbReference type="VEuPathDB" id="FungiDB:RhiirA1_401627"/>
<dbReference type="VEuPathDB" id="FungiDB:FUN_003772"/>